<feature type="repeat" description="TPR" evidence="23">
    <location>
        <begin position="615"/>
        <end position="648"/>
    </location>
</feature>
<evidence type="ECO:0000256" key="23">
    <source>
        <dbReference type="PROSITE-ProRule" id="PRU00339"/>
    </source>
</evidence>
<evidence type="ECO:0000256" key="2">
    <source>
        <dbReference type="ARBA" id="ARBA00004141"/>
    </source>
</evidence>
<dbReference type="GO" id="GO:0004169">
    <property type="term" value="F:dolichyl-phosphate-mannose-protein mannosyltransferase activity"/>
    <property type="evidence" value="ECO:0007669"/>
    <property type="project" value="UniProtKB-EC"/>
</dbReference>
<dbReference type="SUPFAM" id="SSF81901">
    <property type="entry name" value="HCP-like"/>
    <property type="match status" value="1"/>
</dbReference>
<dbReference type="GO" id="GO:0005741">
    <property type="term" value="C:mitochondrial outer membrane"/>
    <property type="evidence" value="ECO:0007669"/>
    <property type="project" value="UniProtKB-SubCell"/>
</dbReference>
<dbReference type="GO" id="GO:0006915">
    <property type="term" value="P:apoptotic process"/>
    <property type="evidence" value="ECO:0007669"/>
    <property type="project" value="UniProtKB-KW"/>
</dbReference>
<evidence type="ECO:0000256" key="14">
    <source>
        <dbReference type="ARBA" id="ARBA00022787"/>
    </source>
</evidence>
<comment type="caution">
    <text evidence="26">The sequence shown here is derived from an EMBL/GenBank/DDBJ whole genome shotgun (WGS) entry which is preliminary data.</text>
</comment>
<comment type="pathway">
    <text evidence="6">Protein modification; protein glycosylation.</text>
</comment>
<name>A0A8J2RHT1_9CRUS</name>
<evidence type="ECO:0000256" key="18">
    <source>
        <dbReference type="ARBA" id="ARBA00023128"/>
    </source>
</evidence>
<evidence type="ECO:0000256" key="5">
    <source>
        <dbReference type="ARBA" id="ARBA00004572"/>
    </source>
</evidence>
<comment type="function">
    <text evidence="1">Transfers mannosyl residues to the hydroxyl group of serine or threonine residues.</text>
</comment>
<feature type="transmembrane region" description="Helical" evidence="24">
    <location>
        <begin position="398"/>
        <end position="417"/>
    </location>
</feature>
<keyword evidence="16" id="KW-0256">Endoplasmic reticulum</keyword>
<feature type="transmembrane region" description="Helical" evidence="24">
    <location>
        <begin position="489"/>
        <end position="507"/>
    </location>
</feature>
<feature type="transmembrane region" description="Helical" evidence="24">
    <location>
        <begin position="570"/>
        <end position="588"/>
    </location>
</feature>
<evidence type="ECO:0000256" key="17">
    <source>
        <dbReference type="ARBA" id="ARBA00022989"/>
    </source>
</evidence>
<evidence type="ECO:0000256" key="6">
    <source>
        <dbReference type="ARBA" id="ARBA00004922"/>
    </source>
</evidence>
<evidence type="ECO:0000256" key="15">
    <source>
        <dbReference type="ARBA" id="ARBA00022803"/>
    </source>
</evidence>
<evidence type="ECO:0000256" key="12">
    <source>
        <dbReference type="ARBA" id="ARBA00022703"/>
    </source>
</evidence>
<keyword evidence="11 24" id="KW-0812">Transmembrane</keyword>
<feature type="repeat" description="TPR" evidence="23">
    <location>
        <begin position="819"/>
        <end position="852"/>
    </location>
</feature>
<dbReference type="InterPro" id="IPR019734">
    <property type="entry name" value="TPR_rpt"/>
</dbReference>
<dbReference type="PROSITE" id="PS50293">
    <property type="entry name" value="TPR_REGION"/>
    <property type="match status" value="1"/>
</dbReference>
<evidence type="ECO:0000256" key="11">
    <source>
        <dbReference type="ARBA" id="ARBA00022692"/>
    </source>
</evidence>
<comment type="subcellular location">
    <subcellularLocation>
        <location evidence="3">Endoplasmic reticulum</location>
    </subcellularLocation>
    <subcellularLocation>
        <location evidence="2">Membrane</location>
        <topology evidence="2">Multi-pass membrane protein</topology>
    </subcellularLocation>
    <subcellularLocation>
        <location evidence="5">Mitochondrion outer membrane</location>
        <topology evidence="5">Single-pass membrane protein</topology>
    </subcellularLocation>
    <subcellularLocation>
        <location evidence="4">Peroxisome membrane</location>
        <topology evidence="4">Single-pass membrane protein</topology>
    </subcellularLocation>
</comment>
<comment type="catalytic activity">
    <reaction evidence="22">
        <text>a di-trans,poly-cis-dolichyl beta-D-mannosyl phosphate + L-seryl-[protein] = 3-O-(alpha-D-mannosyl)-L-seryl-[protein] + a di-trans,poly-cis-dolichyl phosphate + H(+)</text>
        <dbReference type="Rhea" id="RHEA:17377"/>
        <dbReference type="Rhea" id="RHEA-COMP:9863"/>
        <dbReference type="Rhea" id="RHEA-COMP:13546"/>
        <dbReference type="Rhea" id="RHEA-COMP:19498"/>
        <dbReference type="Rhea" id="RHEA-COMP:19501"/>
        <dbReference type="ChEBI" id="CHEBI:15378"/>
        <dbReference type="ChEBI" id="CHEBI:29999"/>
        <dbReference type="ChEBI" id="CHEBI:57683"/>
        <dbReference type="ChEBI" id="CHEBI:58211"/>
        <dbReference type="ChEBI" id="CHEBI:137321"/>
        <dbReference type="EC" id="2.4.1.109"/>
    </reaction>
</comment>
<dbReference type="InterPro" id="IPR013618">
    <property type="entry name" value="TMTC_DUF1736"/>
</dbReference>
<dbReference type="CDD" id="cd12212">
    <property type="entry name" value="Fis1"/>
    <property type="match status" value="1"/>
</dbReference>
<keyword evidence="19 24" id="KW-0472">Membrane</keyword>
<keyword evidence="10" id="KW-0808">Transferase</keyword>
<dbReference type="UniPathway" id="UPA00378"/>
<protein>
    <recommendedName>
        <fullName evidence="9">dolichyl-phosphate-mannose--protein mannosyltransferase</fullName>
        <ecNumber evidence="9">2.4.1.109</ecNumber>
    </recommendedName>
</protein>
<evidence type="ECO:0000256" key="19">
    <source>
        <dbReference type="ARBA" id="ARBA00023136"/>
    </source>
</evidence>
<dbReference type="InterPro" id="IPR028058">
    <property type="entry name" value="Fis1_TPR_N"/>
</dbReference>
<evidence type="ECO:0000256" key="1">
    <source>
        <dbReference type="ARBA" id="ARBA00003582"/>
    </source>
</evidence>
<dbReference type="PROSITE" id="PS50005">
    <property type="entry name" value="TPR"/>
    <property type="match status" value="3"/>
</dbReference>
<evidence type="ECO:0000259" key="25">
    <source>
        <dbReference type="Pfam" id="PF08409"/>
    </source>
</evidence>
<evidence type="ECO:0000256" key="13">
    <source>
        <dbReference type="ARBA" id="ARBA00022737"/>
    </source>
</evidence>
<dbReference type="Pfam" id="PF14853">
    <property type="entry name" value="Fis1_TPR_C"/>
    <property type="match status" value="1"/>
</dbReference>
<dbReference type="GO" id="GO:0005783">
    <property type="term" value="C:endoplasmic reticulum"/>
    <property type="evidence" value="ECO:0007669"/>
    <property type="project" value="UniProtKB-SubCell"/>
</dbReference>
<keyword evidence="27" id="KW-1185">Reference proteome</keyword>
<keyword evidence="18" id="KW-0496">Mitochondrion</keyword>
<organism evidence="26 27">
    <name type="scientific">Daphnia galeata</name>
    <dbReference type="NCBI Taxonomy" id="27404"/>
    <lineage>
        <taxon>Eukaryota</taxon>
        <taxon>Metazoa</taxon>
        <taxon>Ecdysozoa</taxon>
        <taxon>Arthropoda</taxon>
        <taxon>Crustacea</taxon>
        <taxon>Branchiopoda</taxon>
        <taxon>Diplostraca</taxon>
        <taxon>Cladocera</taxon>
        <taxon>Anomopoda</taxon>
        <taxon>Daphniidae</taxon>
        <taxon>Daphnia</taxon>
    </lineage>
</organism>
<feature type="repeat" description="TPR" evidence="23">
    <location>
        <begin position="717"/>
        <end position="750"/>
    </location>
</feature>
<dbReference type="InterPro" id="IPR033745">
    <property type="entry name" value="Fis1_cytosol"/>
</dbReference>
<feature type="transmembrane region" description="Helical" evidence="24">
    <location>
        <begin position="513"/>
        <end position="532"/>
    </location>
</feature>
<dbReference type="PANTHER" id="PTHR44227">
    <property type="match status" value="1"/>
</dbReference>
<keyword evidence="14" id="KW-1000">Mitochondrion outer membrane</keyword>
<dbReference type="EC" id="2.4.1.109" evidence="9"/>
<dbReference type="EMBL" id="CAKKLH010000057">
    <property type="protein sequence ID" value="CAH0101303.1"/>
    <property type="molecule type" value="Genomic_DNA"/>
</dbReference>
<evidence type="ECO:0000256" key="10">
    <source>
        <dbReference type="ARBA" id="ARBA00022679"/>
    </source>
</evidence>
<dbReference type="Pfam" id="PF00515">
    <property type="entry name" value="TPR_1"/>
    <property type="match status" value="2"/>
</dbReference>
<comment type="similarity">
    <text evidence="7">Belongs to the TMTC family.</text>
</comment>
<keyword evidence="20" id="KW-0576">Peroxisome</keyword>
<reference evidence="26" key="1">
    <citation type="submission" date="2021-11" db="EMBL/GenBank/DDBJ databases">
        <authorList>
            <person name="Schell T."/>
        </authorList>
    </citation>
    <scope>NUCLEOTIDE SEQUENCE</scope>
    <source>
        <strain evidence="26">M5</strain>
    </source>
</reference>
<evidence type="ECO:0000256" key="20">
    <source>
        <dbReference type="ARBA" id="ARBA00023140"/>
    </source>
</evidence>
<comment type="similarity">
    <text evidence="8">Belongs to the FIS1 family.</text>
</comment>
<dbReference type="Gene3D" id="1.25.40.10">
    <property type="entry name" value="Tetratricopeptide repeat domain"/>
    <property type="match status" value="4"/>
</dbReference>
<dbReference type="InterPro" id="IPR052346">
    <property type="entry name" value="O-mannosyl-transferase_TMTC"/>
</dbReference>
<feature type="domain" description="DUF1736" evidence="25">
    <location>
        <begin position="424"/>
        <end position="495"/>
    </location>
</feature>
<dbReference type="InterPro" id="IPR028061">
    <property type="entry name" value="Fis1_TPR_C"/>
</dbReference>
<keyword evidence="17 24" id="KW-1133">Transmembrane helix</keyword>
<dbReference type="Pfam" id="PF14852">
    <property type="entry name" value="Fis1_TPR_N"/>
    <property type="match status" value="1"/>
</dbReference>
<dbReference type="AlphaFoldDB" id="A0A8J2RHT1"/>
<dbReference type="InterPro" id="IPR011990">
    <property type="entry name" value="TPR-like_helical_dom_sf"/>
</dbReference>
<evidence type="ECO:0000256" key="8">
    <source>
        <dbReference type="ARBA" id="ARBA00008937"/>
    </source>
</evidence>
<evidence type="ECO:0000313" key="27">
    <source>
        <dbReference type="Proteomes" id="UP000789390"/>
    </source>
</evidence>
<feature type="transmembrane region" description="Helical" evidence="24">
    <location>
        <begin position="539"/>
        <end position="558"/>
    </location>
</feature>
<evidence type="ECO:0000256" key="16">
    <source>
        <dbReference type="ARBA" id="ARBA00022824"/>
    </source>
</evidence>
<evidence type="ECO:0000256" key="21">
    <source>
        <dbReference type="ARBA" id="ARBA00045085"/>
    </source>
</evidence>
<evidence type="ECO:0000256" key="24">
    <source>
        <dbReference type="SAM" id="Phobius"/>
    </source>
</evidence>
<dbReference type="PANTHER" id="PTHR44227:SF3">
    <property type="entry name" value="PROTEIN O-MANNOSYL-TRANSFERASE TMTC4"/>
    <property type="match status" value="1"/>
</dbReference>
<accession>A0A8J2RHT1</accession>
<evidence type="ECO:0000313" key="26">
    <source>
        <dbReference type="EMBL" id="CAH0101303.1"/>
    </source>
</evidence>
<comment type="catalytic activity">
    <reaction evidence="21">
        <text>a di-trans,poly-cis-dolichyl beta-D-mannosyl phosphate + L-threonyl-[protein] = 3-O-(alpha-D-mannosyl)-L-threonyl-[protein] + a di-trans,poly-cis-dolichyl phosphate + H(+)</text>
        <dbReference type="Rhea" id="RHEA:53396"/>
        <dbReference type="Rhea" id="RHEA-COMP:11060"/>
        <dbReference type="Rhea" id="RHEA-COMP:13547"/>
        <dbReference type="Rhea" id="RHEA-COMP:19498"/>
        <dbReference type="Rhea" id="RHEA-COMP:19501"/>
        <dbReference type="ChEBI" id="CHEBI:15378"/>
        <dbReference type="ChEBI" id="CHEBI:30013"/>
        <dbReference type="ChEBI" id="CHEBI:57683"/>
        <dbReference type="ChEBI" id="CHEBI:58211"/>
        <dbReference type="ChEBI" id="CHEBI:137323"/>
        <dbReference type="EC" id="2.4.1.109"/>
    </reaction>
</comment>
<dbReference type="FunFam" id="1.25.40.10:FF:000147">
    <property type="entry name" value="Mitochondrial fission 1 protein"/>
    <property type="match status" value="1"/>
</dbReference>
<sequence>MDDVLDESVSEEDLRKFERRYHDSLAQGTVTHGTQFEYAWCLIRSKYQTDIKRGIFLLEDLSKGGNDAGRRDCIYYLAIGNAKIKEYSKALGYTKVLLQVEPGNRQVQTLKNTIEKRMEREGLKGMAIIGGAALALAMTKTATKEVSENGAVKVNSYRDFPSTNHKPAAAQPLFICPEISLMMGCVIIFILASVCYVNSVNGSFVFDDTEAIVNNDDAKGKTPLNEIFFNDFWGTSLNHKSSHKSYRPLTILSFRLNYIFNGLDPRPFHLTNLLLHSICCTLSLVIFSTLLGETRPRLSFITAVIFSVHPVHSEAVSGIVGRADLLCGIFYFLSIYFYARHLNGGSSTSFAISMASCAIAMFCKEQGITVLGVLAVYDVTRSLTGTLNFTNVMKRKDILQRFSMMAVVGVALLYVRLSVMGSSGAPAFQRVDNPASFADSLMTRTLSYNYVYSIHALLLLWPHWLCFDWSMGCIPLIHQVMDPRNLGSLFFWIVMFSAIFKALFSPSLRQRKYLTLGLALMAVPFLPATNIFFRVGFVVAERVLFMPVAGYCLVVVYGAEKLNVFFFRHYKLWILRCCLLAVVMTFGLKSFRRNLDWQDEGRLFLSGLAVCPLNAKVHYNIGKNAADRGLRDVAIDRYEKALELNPDYDQAMNNLANLLKDLGRFQSAEDWLIKAINVRPDFAAAWMNLGIVQALLRKHKDARMSYLTALSHRRKYPDCYYNLGNLYLELERFREAEEAFRNATLLQPTHVLAWTNLIVMLDNTGQSQRSESTALEALALLPNEANLHFSLAGILGKQSQFKESEFHFLSAIRLNPHSPIYHTNLGVLYHRWKKFQQAEQSYQRALTLDPTWKSATENLKLLQKAKHNQFAS</sequence>
<evidence type="ECO:0000256" key="7">
    <source>
        <dbReference type="ARBA" id="ARBA00007882"/>
    </source>
</evidence>
<dbReference type="SMART" id="SM00028">
    <property type="entry name" value="TPR"/>
    <property type="match status" value="8"/>
</dbReference>
<evidence type="ECO:0000256" key="9">
    <source>
        <dbReference type="ARBA" id="ARBA00012839"/>
    </source>
</evidence>
<gene>
    <name evidence="26" type="ORF">DGAL_LOCUS3632</name>
</gene>
<evidence type="ECO:0000256" key="3">
    <source>
        <dbReference type="ARBA" id="ARBA00004240"/>
    </source>
</evidence>
<dbReference type="Pfam" id="PF14559">
    <property type="entry name" value="TPR_19"/>
    <property type="match status" value="1"/>
</dbReference>
<dbReference type="SUPFAM" id="SSF48452">
    <property type="entry name" value="TPR-like"/>
    <property type="match status" value="1"/>
</dbReference>
<keyword evidence="12" id="KW-0053">Apoptosis</keyword>
<dbReference type="Pfam" id="PF08409">
    <property type="entry name" value="TMTC_DUF1736"/>
    <property type="match status" value="1"/>
</dbReference>
<proteinExistence type="inferred from homology"/>
<evidence type="ECO:0000256" key="22">
    <source>
        <dbReference type="ARBA" id="ARBA00045102"/>
    </source>
</evidence>
<keyword evidence="15 23" id="KW-0802">TPR repeat</keyword>
<dbReference type="OrthoDB" id="19588at2759"/>
<evidence type="ECO:0000256" key="4">
    <source>
        <dbReference type="ARBA" id="ARBA00004549"/>
    </source>
</evidence>
<dbReference type="GO" id="GO:0030968">
    <property type="term" value="P:endoplasmic reticulum unfolded protein response"/>
    <property type="evidence" value="ECO:0007669"/>
    <property type="project" value="TreeGrafter"/>
</dbReference>
<feature type="transmembrane region" description="Helical" evidence="24">
    <location>
        <begin position="450"/>
        <end position="477"/>
    </location>
</feature>
<dbReference type="GO" id="GO:0005778">
    <property type="term" value="C:peroxisomal membrane"/>
    <property type="evidence" value="ECO:0007669"/>
    <property type="project" value="UniProtKB-SubCell"/>
</dbReference>
<keyword evidence="13" id="KW-0677">Repeat</keyword>
<dbReference type="Proteomes" id="UP000789390">
    <property type="component" value="Unassembled WGS sequence"/>
</dbReference>